<dbReference type="GO" id="GO:0015935">
    <property type="term" value="C:small ribosomal subunit"/>
    <property type="evidence" value="ECO:0007669"/>
    <property type="project" value="InterPro"/>
</dbReference>
<dbReference type="InterPro" id="IPR005706">
    <property type="entry name" value="Ribosomal_uS2_bac/mit/plastid"/>
</dbReference>
<evidence type="ECO:0000256" key="3">
    <source>
        <dbReference type="ARBA" id="ARBA00023274"/>
    </source>
</evidence>
<dbReference type="GO" id="GO:0003735">
    <property type="term" value="F:structural constituent of ribosome"/>
    <property type="evidence" value="ECO:0007669"/>
    <property type="project" value="InterPro"/>
</dbReference>
<dbReference type="Gene3D" id="1.10.287.610">
    <property type="entry name" value="Helix hairpin bin"/>
    <property type="match status" value="1"/>
</dbReference>
<dbReference type="Gene3D" id="3.40.50.10490">
    <property type="entry name" value="Glucose-6-phosphate isomerase like protein, domain 1"/>
    <property type="match status" value="1"/>
</dbReference>
<dbReference type="HAMAP" id="MF_00291_B">
    <property type="entry name" value="Ribosomal_uS2_B"/>
    <property type="match status" value="1"/>
</dbReference>
<comment type="similarity">
    <text evidence="1 5">Belongs to the universal ribosomal protein uS2 family.</text>
</comment>
<dbReference type="EMBL" id="PFAV01000010">
    <property type="protein sequence ID" value="PIR91763.1"/>
    <property type="molecule type" value="Genomic_DNA"/>
</dbReference>
<evidence type="ECO:0000313" key="7">
    <source>
        <dbReference type="Proteomes" id="UP000228906"/>
    </source>
</evidence>
<dbReference type="Proteomes" id="UP000228906">
    <property type="component" value="Unassembled WGS sequence"/>
</dbReference>
<dbReference type="Pfam" id="PF00318">
    <property type="entry name" value="Ribosomal_S2"/>
    <property type="match status" value="1"/>
</dbReference>
<dbReference type="AlphaFoldDB" id="A0A2H0UY64"/>
<name>A0A2H0UY64_9BACT</name>
<dbReference type="PANTHER" id="PTHR12534">
    <property type="entry name" value="30S RIBOSOMAL PROTEIN S2 PROKARYOTIC AND ORGANELLAR"/>
    <property type="match status" value="1"/>
</dbReference>
<accession>A0A2H0UY64</accession>
<evidence type="ECO:0000256" key="2">
    <source>
        <dbReference type="ARBA" id="ARBA00022980"/>
    </source>
</evidence>
<dbReference type="CDD" id="cd01425">
    <property type="entry name" value="RPS2"/>
    <property type="match status" value="1"/>
</dbReference>
<evidence type="ECO:0000256" key="4">
    <source>
        <dbReference type="ARBA" id="ARBA00035256"/>
    </source>
</evidence>
<reference evidence="7" key="1">
    <citation type="submission" date="2017-09" db="EMBL/GenBank/DDBJ databases">
        <title>Depth-based differentiation of microbial function through sediment-hosted aquifers and enrichment of novel symbionts in the deep terrestrial subsurface.</title>
        <authorList>
            <person name="Probst A.J."/>
            <person name="Ladd B."/>
            <person name="Jarett J.K."/>
            <person name="Geller-Mcgrath D.E."/>
            <person name="Sieber C.M.K."/>
            <person name="Emerson J.B."/>
            <person name="Anantharaman K."/>
            <person name="Thomas B.C."/>
            <person name="Malmstrom R."/>
            <person name="Stieglmeier M."/>
            <person name="Klingl A."/>
            <person name="Woyke T."/>
            <person name="Ryan C.M."/>
            <person name="Banfield J.F."/>
        </authorList>
    </citation>
    <scope>NUCLEOTIDE SEQUENCE [LARGE SCALE GENOMIC DNA]</scope>
</reference>
<gene>
    <name evidence="5 6" type="primary">rpsB</name>
    <name evidence="6" type="ORF">COU03_00625</name>
</gene>
<evidence type="ECO:0000256" key="5">
    <source>
        <dbReference type="HAMAP-Rule" id="MF_00291"/>
    </source>
</evidence>
<dbReference type="NCBIfam" id="TIGR01011">
    <property type="entry name" value="rpsB_bact"/>
    <property type="match status" value="1"/>
</dbReference>
<organism evidence="6 7">
    <name type="scientific">bacterium (Candidatus Gribaldobacteria) CG10_big_fil_rev_8_21_14_0_10_41_12</name>
    <dbReference type="NCBI Taxonomy" id="2014277"/>
    <lineage>
        <taxon>Bacteria</taxon>
        <taxon>Candidatus Gribaldobacteria</taxon>
    </lineage>
</organism>
<proteinExistence type="inferred from homology"/>
<sequence>MTISDKNAKDLEEEVVEQTIIEEDNPQVEELAMAGVHLGHRASKLHPRMKPFVVGLRNTIHVIDLTATAKYLEAALAYIAQLQKEGKDLMIVGTKPPLRLLVKQIAEELGLSFVIERWIGGTFTNFGVIRLRVKYYLDLRQKRASGELDKYTKKEMAQFEKEIADLTKKFEGLAKMEKLPEAIFVCDVVHDSLAIKEAKAKGIKTIGLIDTNADPLCVDYPIPANDDAISSVKYILDKVKETILQSKVNNQ</sequence>
<dbReference type="GO" id="GO:0006412">
    <property type="term" value="P:translation"/>
    <property type="evidence" value="ECO:0007669"/>
    <property type="project" value="UniProtKB-UniRule"/>
</dbReference>
<keyword evidence="3 5" id="KW-0687">Ribonucleoprotein</keyword>
<comment type="caution">
    <text evidence="6">The sequence shown here is derived from an EMBL/GenBank/DDBJ whole genome shotgun (WGS) entry which is preliminary data.</text>
</comment>
<dbReference type="PRINTS" id="PR00395">
    <property type="entry name" value="RIBOSOMALS2"/>
</dbReference>
<protein>
    <recommendedName>
        <fullName evidence="4 5">Small ribosomal subunit protein uS2</fullName>
    </recommendedName>
</protein>
<dbReference type="PANTHER" id="PTHR12534:SF0">
    <property type="entry name" value="SMALL RIBOSOMAL SUBUNIT PROTEIN US2M"/>
    <property type="match status" value="1"/>
</dbReference>
<dbReference type="SUPFAM" id="SSF52313">
    <property type="entry name" value="Ribosomal protein S2"/>
    <property type="match status" value="1"/>
</dbReference>
<evidence type="ECO:0000313" key="6">
    <source>
        <dbReference type="EMBL" id="PIR91763.1"/>
    </source>
</evidence>
<dbReference type="InterPro" id="IPR001865">
    <property type="entry name" value="Ribosomal_uS2"/>
</dbReference>
<keyword evidence="2 5" id="KW-0689">Ribosomal protein</keyword>
<evidence type="ECO:0000256" key="1">
    <source>
        <dbReference type="ARBA" id="ARBA00006242"/>
    </source>
</evidence>
<dbReference type="InterPro" id="IPR023591">
    <property type="entry name" value="Ribosomal_uS2_flav_dom_sf"/>
</dbReference>